<accession>A0A9P4R6K6</accession>
<evidence type="ECO:0000313" key="3">
    <source>
        <dbReference type="Proteomes" id="UP000799444"/>
    </source>
</evidence>
<dbReference type="InterPro" id="IPR023214">
    <property type="entry name" value="HAD_sf"/>
</dbReference>
<comment type="caution">
    <text evidence="2">The sequence shown here is derived from an EMBL/GenBank/DDBJ whole genome shotgun (WGS) entry which is preliminary data.</text>
</comment>
<dbReference type="EMBL" id="ML996101">
    <property type="protein sequence ID" value="KAF2740208.1"/>
    <property type="molecule type" value="Genomic_DNA"/>
</dbReference>
<feature type="region of interest" description="Disordered" evidence="1">
    <location>
        <begin position="92"/>
        <end position="111"/>
    </location>
</feature>
<reference evidence="2" key="1">
    <citation type="journal article" date="2020" name="Stud. Mycol.">
        <title>101 Dothideomycetes genomes: a test case for predicting lifestyles and emergence of pathogens.</title>
        <authorList>
            <person name="Haridas S."/>
            <person name="Albert R."/>
            <person name="Binder M."/>
            <person name="Bloem J."/>
            <person name="Labutti K."/>
            <person name="Salamov A."/>
            <person name="Andreopoulos B."/>
            <person name="Baker S."/>
            <person name="Barry K."/>
            <person name="Bills G."/>
            <person name="Bluhm B."/>
            <person name="Cannon C."/>
            <person name="Castanera R."/>
            <person name="Culley D."/>
            <person name="Daum C."/>
            <person name="Ezra D."/>
            <person name="Gonzalez J."/>
            <person name="Henrissat B."/>
            <person name="Kuo A."/>
            <person name="Liang C."/>
            <person name="Lipzen A."/>
            <person name="Lutzoni F."/>
            <person name="Magnuson J."/>
            <person name="Mondo S."/>
            <person name="Nolan M."/>
            <person name="Ohm R."/>
            <person name="Pangilinan J."/>
            <person name="Park H.-J."/>
            <person name="Ramirez L."/>
            <person name="Alfaro M."/>
            <person name="Sun H."/>
            <person name="Tritt A."/>
            <person name="Yoshinaga Y."/>
            <person name="Zwiers L.-H."/>
            <person name="Turgeon B."/>
            <person name="Goodwin S."/>
            <person name="Spatafora J."/>
            <person name="Crous P."/>
            <person name="Grigoriev I."/>
        </authorList>
    </citation>
    <scope>NUCLEOTIDE SEQUENCE</scope>
    <source>
        <strain evidence="2">CBS 125425</strain>
    </source>
</reference>
<dbReference type="InterPro" id="IPR052898">
    <property type="entry name" value="ACAD10-like"/>
</dbReference>
<sequence>MVSLPPKAILFDIGGVCVVSPFQAILDYEVANNIPVGWINYAIQQGPPDSGAWQLIERGEVELNDTWFAAFQLQLQDAAHWEQFWHTKARKDATSGAAAHGETAPPPPPPVPALDAKALFWQMMRMSRTPDPYMYPALKKLGASGRFVLGALSNTVAYPTDIRDDAGVLFSKGLVHAPPPNPHANDSTNIVDCFDVFVSSAHVGVRKPSPEAYQLAVSELDRVARARGVGGVEAGDVLFLDDIGVNLKWARKGGLRTIKVDLGRTREAVEELERQTGMRLLDEKARL</sequence>
<dbReference type="PANTHER" id="PTHR47829:SF1">
    <property type="entry name" value="HAD FAMILY PHOSPHATASE"/>
    <property type="match status" value="1"/>
</dbReference>
<gene>
    <name evidence="2" type="ORF">EJ04DRAFT_508201</name>
</gene>
<dbReference type="Proteomes" id="UP000799444">
    <property type="component" value="Unassembled WGS sequence"/>
</dbReference>
<protein>
    <submittedName>
        <fullName evidence="2">HAD-like protein</fullName>
    </submittedName>
</protein>
<dbReference type="SUPFAM" id="SSF56784">
    <property type="entry name" value="HAD-like"/>
    <property type="match status" value="1"/>
</dbReference>
<dbReference type="OrthoDB" id="1694274at2759"/>
<keyword evidence="3" id="KW-1185">Reference proteome</keyword>
<dbReference type="PANTHER" id="PTHR47829">
    <property type="entry name" value="HYDROLASE, PUTATIVE (AFU_ORTHOLOGUE AFUA_1G12880)-RELATED"/>
    <property type="match status" value="1"/>
</dbReference>
<dbReference type="InterPro" id="IPR023198">
    <property type="entry name" value="PGP-like_dom2"/>
</dbReference>
<dbReference type="InterPro" id="IPR036412">
    <property type="entry name" value="HAD-like_sf"/>
</dbReference>
<evidence type="ECO:0000313" key="2">
    <source>
        <dbReference type="EMBL" id="KAF2740208.1"/>
    </source>
</evidence>
<proteinExistence type="predicted"/>
<evidence type="ECO:0000256" key="1">
    <source>
        <dbReference type="SAM" id="MobiDB-lite"/>
    </source>
</evidence>
<organism evidence="2 3">
    <name type="scientific">Polyplosphaeria fusca</name>
    <dbReference type="NCBI Taxonomy" id="682080"/>
    <lineage>
        <taxon>Eukaryota</taxon>
        <taxon>Fungi</taxon>
        <taxon>Dikarya</taxon>
        <taxon>Ascomycota</taxon>
        <taxon>Pezizomycotina</taxon>
        <taxon>Dothideomycetes</taxon>
        <taxon>Pleosporomycetidae</taxon>
        <taxon>Pleosporales</taxon>
        <taxon>Tetraplosphaeriaceae</taxon>
        <taxon>Polyplosphaeria</taxon>
    </lineage>
</organism>
<dbReference type="Gene3D" id="1.10.150.240">
    <property type="entry name" value="Putative phosphatase, domain 2"/>
    <property type="match status" value="1"/>
</dbReference>
<dbReference type="Gene3D" id="3.40.50.1000">
    <property type="entry name" value="HAD superfamily/HAD-like"/>
    <property type="match status" value="1"/>
</dbReference>
<dbReference type="AlphaFoldDB" id="A0A9P4R6K6"/>
<name>A0A9P4R6K6_9PLEO</name>